<protein>
    <recommendedName>
        <fullName evidence="3">HTH cro/C1-type domain-containing protein</fullName>
    </recommendedName>
</protein>
<gene>
    <name evidence="1" type="ORF">CKO28_17450</name>
</gene>
<keyword evidence="2" id="KW-1185">Reference proteome</keyword>
<dbReference type="Proteomes" id="UP001296873">
    <property type="component" value="Unassembled WGS sequence"/>
</dbReference>
<proteinExistence type="predicted"/>
<evidence type="ECO:0000313" key="1">
    <source>
        <dbReference type="EMBL" id="MBK1669824.1"/>
    </source>
</evidence>
<evidence type="ECO:0000313" key="2">
    <source>
        <dbReference type="Proteomes" id="UP001296873"/>
    </source>
</evidence>
<evidence type="ECO:0008006" key="3">
    <source>
        <dbReference type="Google" id="ProtNLM"/>
    </source>
</evidence>
<sequence>MTDNTEPAQGTESKLSKDLVALAIARVELEGATFQQVAAEFGVHPKTVWNRLSSESMGVGWSSPGVDGVPASPRRTALEKIRDGASLEEAVSAINGVTADDVLGSAWDQSIKPGPDKDPEVSRAADRALSENLDVDRLELPAGVSARAVRRAIADRKSDGGVRLLERVRQRHGYDVDELARAIDLPVGAVRHASSGKTPVTGKLRDRLEALDRLQAGVAPEKAAKKIAPASDLFDRMAMLSHLDMARFVGGHPSRLSDQSKRGHVIAVHRGNRAYYPERQVDTEGRMLPGVAKVLAEAGGDPEEACRMMWDGEAWLPPREGHGLVSREEMMSLMGVDRARLVSLRDQGIVIGLQVSGRVHRYPVWQLDAKGRPLPGVKAAIEEADGDHMLAYRRIFEGRSWIPDAETPFLDQDEMAARLGVSADKVMALRRVDGEFVGVRVQHHFILFPEAQLAHPEIAKDCVAEAGGDDLEACKLFLERVGA</sequence>
<dbReference type="RefSeq" id="WP_200342169.1">
    <property type="nucleotide sequence ID" value="NZ_NRRL01000063.1"/>
</dbReference>
<comment type="caution">
    <text evidence="1">The sequence shown here is derived from an EMBL/GenBank/DDBJ whole genome shotgun (WGS) entry which is preliminary data.</text>
</comment>
<accession>A0ABS1DHY3</accession>
<reference evidence="1 2" key="1">
    <citation type="journal article" date="2020" name="Microorganisms">
        <title>Osmotic Adaptation and Compatible Solute Biosynthesis of Phototrophic Bacteria as Revealed from Genome Analyses.</title>
        <authorList>
            <person name="Imhoff J.F."/>
            <person name="Rahn T."/>
            <person name="Kunzel S."/>
            <person name="Keller A."/>
            <person name="Neulinger S.C."/>
        </authorList>
    </citation>
    <scope>NUCLEOTIDE SEQUENCE [LARGE SCALE GENOMIC DNA]</scope>
    <source>
        <strain evidence="1 2">DSM 9895</strain>
    </source>
</reference>
<name>A0ABS1DHY3_9PROT</name>
<organism evidence="1 2">
    <name type="scientific">Rhodovibrio sodomensis</name>
    <dbReference type="NCBI Taxonomy" id="1088"/>
    <lineage>
        <taxon>Bacteria</taxon>
        <taxon>Pseudomonadati</taxon>
        <taxon>Pseudomonadota</taxon>
        <taxon>Alphaproteobacteria</taxon>
        <taxon>Rhodospirillales</taxon>
        <taxon>Rhodovibrionaceae</taxon>
        <taxon>Rhodovibrio</taxon>
    </lineage>
</organism>
<dbReference type="EMBL" id="NRRL01000063">
    <property type="protein sequence ID" value="MBK1669824.1"/>
    <property type="molecule type" value="Genomic_DNA"/>
</dbReference>